<dbReference type="OrthoDB" id="323914at2"/>
<gene>
    <name evidence="1" type="ORF">SAMN04488052_102517</name>
</gene>
<protein>
    <recommendedName>
        <fullName evidence="3">Lipid A 3-O-deacylase (PagL)</fullName>
    </recommendedName>
</protein>
<dbReference type="STRING" id="406100.SAMN04488052_102517"/>
<name>A0A1H8S5T2_9GAMM</name>
<evidence type="ECO:0000313" key="1">
    <source>
        <dbReference type="EMBL" id="SEO73972.1"/>
    </source>
</evidence>
<dbReference type="Proteomes" id="UP000199657">
    <property type="component" value="Unassembled WGS sequence"/>
</dbReference>
<evidence type="ECO:0008006" key="3">
    <source>
        <dbReference type="Google" id="ProtNLM"/>
    </source>
</evidence>
<accession>A0A1H8S5T2</accession>
<dbReference type="AlphaFoldDB" id="A0A1H8S5T2"/>
<dbReference type="RefSeq" id="WP_139209169.1">
    <property type="nucleotide sequence ID" value="NZ_FOEG01000002.1"/>
</dbReference>
<sequence>MTTIGPATTGPIRAWSCGGRRIAGLALVLLIACVPAGANKTPGPWTLTGLVGQYDDSRFLEILALEGGHRRASYLGAAILARDLGQWPGPVAWEGELQAVRHWGKQSLWESNVAVTVRWNHFPWDDWVDTSAAFGQGVSFASRRPPLEKENDSESRRMLHYMHAELAFSPPGNQRLSLVARVHHRSGMFGVYGVSGGSNFLTTGLRYRF</sequence>
<dbReference type="EMBL" id="FOEG01000002">
    <property type="protein sequence ID" value="SEO73972.1"/>
    <property type="molecule type" value="Genomic_DNA"/>
</dbReference>
<proteinExistence type="predicted"/>
<reference evidence="1 2" key="1">
    <citation type="submission" date="2016-10" db="EMBL/GenBank/DDBJ databases">
        <authorList>
            <person name="de Groot N.N."/>
        </authorList>
    </citation>
    <scope>NUCLEOTIDE SEQUENCE [LARGE SCALE GENOMIC DNA]</scope>
    <source>
        <strain evidence="1 2">CGMCC 1.6291</strain>
    </source>
</reference>
<evidence type="ECO:0000313" key="2">
    <source>
        <dbReference type="Proteomes" id="UP000199657"/>
    </source>
</evidence>
<keyword evidence="2" id="KW-1185">Reference proteome</keyword>
<organism evidence="1 2">
    <name type="scientific">Aquisalimonas asiatica</name>
    <dbReference type="NCBI Taxonomy" id="406100"/>
    <lineage>
        <taxon>Bacteria</taxon>
        <taxon>Pseudomonadati</taxon>
        <taxon>Pseudomonadota</taxon>
        <taxon>Gammaproteobacteria</taxon>
        <taxon>Chromatiales</taxon>
        <taxon>Ectothiorhodospiraceae</taxon>
        <taxon>Aquisalimonas</taxon>
    </lineage>
</organism>